<reference evidence="9" key="1">
    <citation type="submission" date="2013-11" db="EMBL/GenBank/DDBJ databases">
        <title>Genome sequence of the fusiform rust pathogen reveals effectors for host alternation and coevolution with pine.</title>
        <authorList>
            <consortium name="DOE Joint Genome Institute"/>
            <person name="Smith K."/>
            <person name="Pendleton A."/>
            <person name="Kubisiak T."/>
            <person name="Anderson C."/>
            <person name="Salamov A."/>
            <person name="Aerts A."/>
            <person name="Riley R."/>
            <person name="Clum A."/>
            <person name="Lindquist E."/>
            <person name="Ence D."/>
            <person name="Campbell M."/>
            <person name="Kronenberg Z."/>
            <person name="Feau N."/>
            <person name="Dhillon B."/>
            <person name="Hamelin R."/>
            <person name="Burleigh J."/>
            <person name="Smith J."/>
            <person name="Yandell M."/>
            <person name="Nelson C."/>
            <person name="Grigoriev I."/>
            <person name="Davis J."/>
        </authorList>
    </citation>
    <scope>NUCLEOTIDE SEQUENCE</scope>
    <source>
        <strain evidence="9">G11</strain>
    </source>
</reference>
<feature type="compositionally biased region" description="Low complexity" evidence="7">
    <location>
        <begin position="148"/>
        <end position="158"/>
    </location>
</feature>
<protein>
    <recommendedName>
        <fullName evidence="8">Protein kinase domain-containing protein</fullName>
    </recommendedName>
</protein>
<comment type="caution">
    <text evidence="9">The sequence shown here is derived from an EMBL/GenBank/DDBJ whole genome shotgun (WGS) entry which is preliminary data.</text>
</comment>
<keyword evidence="2 6" id="KW-0547">Nucleotide-binding</keyword>
<dbReference type="Pfam" id="PF00069">
    <property type="entry name" value="Pkinase"/>
    <property type="match status" value="2"/>
</dbReference>
<dbReference type="InterPro" id="IPR017441">
    <property type="entry name" value="Protein_kinase_ATP_BS"/>
</dbReference>
<dbReference type="GO" id="GO:0004713">
    <property type="term" value="F:protein tyrosine kinase activity"/>
    <property type="evidence" value="ECO:0007669"/>
    <property type="project" value="TreeGrafter"/>
</dbReference>
<proteinExistence type="inferred from homology"/>
<feature type="region of interest" description="Disordered" evidence="7">
    <location>
        <begin position="816"/>
        <end position="915"/>
    </location>
</feature>
<feature type="compositionally biased region" description="Polar residues" evidence="7">
    <location>
        <begin position="482"/>
        <end position="501"/>
    </location>
</feature>
<feature type="compositionally biased region" description="Polar residues" evidence="7">
    <location>
        <begin position="539"/>
        <end position="548"/>
    </location>
</feature>
<feature type="region of interest" description="Disordered" evidence="7">
    <location>
        <begin position="759"/>
        <end position="798"/>
    </location>
</feature>
<feature type="compositionally biased region" description="Low complexity" evidence="7">
    <location>
        <begin position="273"/>
        <end position="292"/>
    </location>
</feature>
<keyword evidence="10" id="KW-1185">Reference proteome</keyword>
<evidence type="ECO:0000256" key="1">
    <source>
        <dbReference type="ARBA" id="ARBA00022679"/>
    </source>
</evidence>
<dbReference type="PROSITE" id="PS00108">
    <property type="entry name" value="PROTEIN_KINASE_ST"/>
    <property type="match status" value="1"/>
</dbReference>
<evidence type="ECO:0000256" key="2">
    <source>
        <dbReference type="ARBA" id="ARBA00022741"/>
    </source>
</evidence>
<feature type="region of interest" description="Disordered" evidence="7">
    <location>
        <begin position="67"/>
        <end position="121"/>
    </location>
</feature>
<dbReference type="InterPro" id="IPR008271">
    <property type="entry name" value="Ser/Thr_kinase_AS"/>
</dbReference>
<feature type="compositionally biased region" description="Polar residues" evidence="7">
    <location>
        <begin position="216"/>
        <end position="227"/>
    </location>
</feature>
<feature type="binding site" evidence="6">
    <location>
        <position position="1326"/>
    </location>
    <ligand>
        <name>ATP</name>
        <dbReference type="ChEBI" id="CHEBI:30616"/>
    </ligand>
</feature>
<gene>
    <name evidence="9" type="ORF">CROQUDRAFT_89950</name>
</gene>
<dbReference type="PROSITE" id="PS50011">
    <property type="entry name" value="PROTEIN_KINASE_DOM"/>
    <property type="match status" value="1"/>
</dbReference>
<dbReference type="EMBL" id="MU167234">
    <property type="protein sequence ID" value="KAG0148679.1"/>
    <property type="molecule type" value="Genomic_DNA"/>
</dbReference>
<dbReference type="PANTHER" id="PTHR11042">
    <property type="entry name" value="EUKARYOTIC TRANSLATION INITIATION FACTOR 2-ALPHA KINASE EIF2-ALPHA KINASE -RELATED"/>
    <property type="match status" value="1"/>
</dbReference>
<dbReference type="PROSITE" id="PS00107">
    <property type="entry name" value="PROTEIN_KINASE_ATP"/>
    <property type="match status" value="1"/>
</dbReference>
<feature type="compositionally biased region" description="Polar residues" evidence="7">
    <location>
        <begin position="236"/>
        <end position="254"/>
    </location>
</feature>
<dbReference type="Gene3D" id="3.30.200.20">
    <property type="entry name" value="Phosphorylase Kinase, domain 1"/>
    <property type="match status" value="1"/>
</dbReference>
<dbReference type="InterPro" id="IPR000719">
    <property type="entry name" value="Prot_kinase_dom"/>
</dbReference>
<feature type="compositionally biased region" description="Low complexity" evidence="7">
    <location>
        <begin position="90"/>
        <end position="105"/>
    </location>
</feature>
<feature type="compositionally biased region" description="Polar residues" evidence="7">
    <location>
        <begin position="293"/>
        <end position="304"/>
    </location>
</feature>
<keyword evidence="4 6" id="KW-0067">ATP-binding</keyword>
<feature type="compositionally biased region" description="Polar residues" evidence="7">
    <location>
        <begin position="575"/>
        <end position="610"/>
    </location>
</feature>
<evidence type="ECO:0000313" key="9">
    <source>
        <dbReference type="EMBL" id="KAG0148679.1"/>
    </source>
</evidence>
<organism evidence="9 10">
    <name type="scientific">Cronartium quercuum f. sp. fusiforme G11</name>
    <dbReference type="NCBI Taxonomy" id="708437"/>
    <lineage>
        <taxon>Eukaryota</taxon>
        <taxon>Fungi</taxon>
        <taxon>Dikarya</taxon>
        <taxon>Basidiomycota</taxon>
        <taxon>Pucciniomycotina</taxon>
        <taxon>Pucciniomycetes</taxon>
        <taxon>Pucciniales</taxon>
        <taxon>Coleosporiaceae</taxon>
        <taxon>Cronartium</taxon>
    </lineage>
</organism>
<keyword evidence="1" id="KW-0808">Transferase</keyword>
<feature type="compositionally biased region" description="Acidic residues" evidence="7">
    <location>
        <begin position="1630"/>
        <end position="1651"/>
    </location>
</feature>
<feature type="compositionally biased region" description="Acidic residues" evidence="7">
    <location>
        <begin position="1711"/>
        <end position="1721"/>
    </location>
</feature>
<feature type="compositionally biased region" description="Basic and acidic residues" evidence="7">
    <location>
        <begin position="159"/>
        <end position="171"/>
    </location>
</feature>
<feature type="compositionally biased region" description="Low complexity" evidence="7">
    <location>
        <begin position="837"/>
        <end position="852"/>
    </location>
</feature>
<evidence type="ECO:0000256" key="3">
    <source>
        <dbReference type="ARBA" id="ARBA00022777"/>
    </source>
</evidence>
<feature type="region of interest" description="Disordered" evidence="7">
    <location>
        <begin position="144"/>
        <end position="334"/>
    </location>
</feature>
<evidence type="ECO:0000259" key="8">
    <source>
        <dbReference type="PROSITE" id="PS50011"/>
    </source>
</evidence>
<feature type="domain" description="Protein kinase" evidence="8">
    <location>
        <begin position="1293"/>
        <end position="1605"/>
    </location>
</feature>
<keyword evidence="3" id="KW-0418">Kinase</keyword>
<accession>A0A9P6NMJ3</accession>
<dbReference type="Proteomes" id="UP000886653">
    <property type="component" value="Unassembled WGS sequence"/>
</dbReference>
<name>A0A9P6NMJ3_9BASI</name>
<sequence>MDLPDHPHTRRSNSSHSTATSNSHTPPSSWAASGKLVRKKASGLFRDAARSWGRSKSKEVLSLGLGALIPNSPTTRNQSDELVPAVQSPSTTTTTSNLKTTTTLNPIGPIQPSTKKLRPKHQHQLSLNPRSEIGFGDWADTLNTAVASSSPSSPLSSSRPDHEPRSRRLPDLDPSMTCLSSTTSAAVATNPSNRARRSPLTDTFTSPGKRPEPSHASASLPSRNRLSSHARVSILPTPSNQPEPVSSFLSSRVPRSTFPHVPRSPRSPRSPRRSYNTRATSQRSSAAFQSQQDYLNLTAVTTPHPSLKPKLTPNDGARASLSEYQDPAPMTSSPFKRSMSPISHFNGQYDLDSPVASKSTGHHFISSASKPPIIPTPVVVSAPNALPPSPSKFRGLNSSSSLRLRSAGSARANLFGAKPNMSAGYEPFSAPPIQSPTDYSSLAASESSISSLVGSTGCTNAQSTPTWLNSPLIHPGDPSPCSAFNSRTTAPPRSRQRTVSVTLKEHPNRASSYGLGPLPEDDQDSDHNSDDLESPYAFNHSSPSSRSCNGMVRIDGSGSPIAGPIRRASAGSVKGCSTLSRRDGSSASNHRPNSATNNSLGLHSGSASSRHSTRTLRDREVSAESFVVPQLESLGMTPRRRSFDESCEDTDADERATQAGSSKPSSSNSILSVSRRPSASQDPFRTVSSVGSHSFLKSPGPGFDGFGALPPPESPFPGHHRSSQHMPFRSPTAGLPASPNKLKRDNEGALVITSLPTAQARPRPGFHSQPIHHLRPRADSLTPLKRDSWGHRSLDASEDDDYHDHEMIAHHDRDHLNGSLESHEGLSNLSVPGLTDSSSLASSLASSNQSLAPAHYHDGSGGAYRSASWEKTEGEAGREAKRRSLPTSVVTPQSFSHLPPSPFPPVAHSTHNQSSFFSNPPLKPLFTAPTCLASTTTSAVEQEGTSFHSIKPEASAFLSSGMMPKKVSILERRRQQLGTPSPFVQYTLPPPPGPSDEEVLAFRVMRAALGGPKVIEAAIRADEKEQARQLEISNRSISFSHSSIGIAGGSPFLSAELLGGGRRPSLSSLRMPDTPIKKPTFVHKALSTAAHQHHTKPFVSSGLSRQAIALDDSPSSSRNIPHPPIASTSNKVFSRDSPSNSPKMGSPSALAAFKKSPLFRRRSSDAVLSSSERSGRVFVEDLDPGTPTKVAPGWICRGSQLLTSPGNSNSSAASSPVFPPAFAIHRPAQQPSVVPDFLTDAQVTPSRPNGRLFSTFQPLAVSSPSRRPGFMSRHSSGEIRGREEGRNRLEMEFDVLQTIGSGEFGEVFKARHAASGIVYAIKRAKKPVGGPKALSRQMEEVELLRTLNSPYIIRLHDAWQHAYHLHIQTEYCPNGTLQTFLDLAASSLPGRLDEERIWKILAELAQAVAFIHQHGILHLDLKPANVFVSAHGGLKVGDFGLAVRWPRIDPREAFREPSNALVAGRYPVYCYAGPEPQGAPRQFLRYVDIADADERSWARLKPCGRFVKFDLEREGDREYIAPETLSGRYGEPADVFALGLIGLEMATEVDLPDNGDEWRGLRSNDLSTLDLAGLSGELVVLLRRILERCPDKRLTAEELVEHPVIVKLGELRARGLTAEARGELEIGESGIEDDGQGDTEMNEGSNEEEEEKWPTVARPKAPIDGLWTVARGALLPEAKGFLDFILTGEPTPQRVRRQLRRQRQRRVVEAESSDQMDLDEV</sequence>
<feature type="region of interest" description="Disordered" evidence="7">
    <location>
        <begin position="1111"/>
        <end position="1149"/>
    </location>
</feature>
<feature type="compositionally biased region" description="Basic and acidic residues" evidence="7">
    <location>
        <begin position="868"/>
        <end position="879"/>
    </location>
</feature>
<feature type="compositionally biased region" description="Basic and acidic residues" evidence="7">
    <location>
        <begin position="784"/>
        <end position="795"/>
    </location>
</feature>
<dbReference type="GO" id="GO:0005737">
    <property type="term" value="C:cytoplasm"/>
    <property type="evidence" value="ECO:0007669"/>
    <property type="project" value="TreeGrafter"/>
</dbReference>
<feature type="region of interest" description="Disordered" evidence="7">
    <location>
        <begin position="1627"/>
        <end position="1656"/>
    </location>
</feature>
<dbReference type="InterPro" id="IPR050339">
    <property type="entry name" value="CC_SR_Kinase"/>
</dbReference>
<dbReference type="OrthoDB" id="2505680at2759"/>
<feature type="compositionally biased region" description="Low complexity" evidence="7">
    <location>
        <begin position="661"/>
        <end position="678"/>
    </location>
</feature>
<evidence type="ECO:0000256" key="5">
    <source>
        <dbReference type="ARBA" id="ARBA00037982"/>
    </source>
</evidence>
<feature type="compositionally biased region" description="Polar residues" evidence="7">
    <location>
        <begin position="177"/>
        <end position="193"/>
    </location>
</feature>
<evidence type="ECO:0000256" key="7">
    <source>
        <dbReference type="SAM" id="MobiDB-lite"/>
    </source>
</evidence>
<evidence type="ECO:0000256" key="4">
    <source>
        <dbReference type="ARBA" id="ARBA00022840"/>
    </source>
</evidence>
<dbReference type="GO" id="GO:0005634">
    <property type="term" value="C:nucleus"/>
    <property type="evidence" value="ECO:0007669"/>
    <property type="project" value="TreeGrafter"/>
</dbReference>
<feature type="region of interest" description="Disordered" evidence="7">
    <location>
        <begin position="469"/>
        <end position="746"/>
    </location>
</feature>
<dbReference type="PANTHER" id="PTHR11042:SF190">
    <property type="entry name" value="MITOSIS INHIBITOR PROTEIN KINASE MIK1"/>
    <property type="match status" value="1"/>
</dbReference>
<feature type="compositionally biased region" description="Polar residues" evidence="7">
    <location>
        <begin position="679"/>
        <end position="692"/>
    </location>
</feature>
<dbReference type="InterPro" id="IPR011009">
    <property type="entry name" value="Kinase-like_dom_sf"/>
</dbReference>
<feature type="compositionally biased region" description="Basic residues" evidence="7">
    <location>
        <begin position="1694"/>
        <end position="1705"/>
    </location>
</feature>
<dbReference type="Gene3D" id="1.10.510.10">
    <property type="entry name" value="Transferase(Phosphotransferase) domain 1"/>
    <property type="match status" value="1"/>
</dbReference>
<feature type="compositionally biased region" description="Low complexity" evidence="7">
    <location>
        <begin position="14"/>
        <end position="29"/>
    </location>
</feature>
<feature type="region of interest" description="Disordered" evidence="7">
    <location>
        <begin position="1693"/>
        <end position="1721"/>
    </location>
</feature>
<feature type="region of interest" description="Disordered" evidence="7">
    <location>
        <begin position="1"/>
        <end position="37"/>
    </location>
</feature>
<dbReference type="GO" id="GO:0110031">
    <property type="term" value="P:negative regulation of G2/MI transition of meiotic cell cycle"/>
    <property type="evidence" value="ECO:0007669"/>
    <property type="project" value="TreeGrafter"/>
</dbReference>
<dbReference type="SMART" id="SM00220">
    <property type="entry name" value="S_TKc"/>
    <property type="match status" value="1"/>
</dbReference>
<dbReference type="GO" id="GO:0005524">
    <property type="term" value="F:ATP binding"/>
    <property type="evidence" value="ECO:0007669"/>
    <property type="project" value="UniProtKB-UniRule"/>
</dbReference>
<dbReference type="SUPFAM" id="SSF56112">
    <property type="entry name" value="Protein kinase-like (PK-like)"/>
    <property type="match status" value="1"/>
</dbReference>
<feature type="compositionally biased region" description="Polar residues" evidence="7">
    <location>
        <begin position="1126"/>
        <end position="1143"/>
    </location>
</feature>
<evidence type="ECO:0000313" key="10">
    <source>
        <dbReference type="Proteomes" id="UP000886653"/>
    </source>
</evidence>
<evidence type="ECO:0000256" key="6">
    <source>
        <dbReference type="PROSITE-ProRule" id="PRU10141"/>
    </source>
</evidence>
<comment type="similarity">
    <text evidence="5">Belongs to the protein kinase superfamily. Ser/Thr protein kinase family. GCN2 subfamily.</text>
</comment>